<dbReference type="AlphaFoldDB" id="A0A0R2QF26"/>
<organism evidence="1 2">
    <name type="scientific">Acidimicrobiia bacterium BACL6 MAG-120924-bin43</name>
    <dbReference type="NCBI Taxonomy" id="1655583"/>
    <lineage>
        <taxon>Bacteria</taxon>
        <taxon>Bacillati</taxon>
        <taxon>Actinomycetota</taxon>
        <taxon>Acidimicrobiia</taxon>
        <taxon>acIV cluster</taxon>
    </lineage>
</organism>
<dbReference type="Proteomes" id="UP000051017">
    <property type="component" value="Unassembled WGS sequence"/>
</dbReference>
<evidence type="ECO:0000313" key="1">
    <source>
        <dbReference type="EMBL" id="KRO47712.1"/>
    </source>
</evidence>
<proteinExistence type="predicted"/>
<dbReference type="EMBL" id="LIBJ01000136">
    <property type="protein sequence ID" value="KRO47712.1"/>
    <property type="molecule type" value="Genomic_DNA"/>
</dbReference>
<evidence type="ECO:0000313" key="2">
    <source>
        <dbReference type="Proteomes" id="UP000051017"/>
    </source>
</evidence>
<gene>
    <name evidence="1" type="ORF">ABR75_09250</name>
</gene>
<comment type="caution">
    <text evidence="1">The sequence shown here is derived from an EMBL/GenBank/DDBJ whole genome shotgun (WGS) entry which is preliminary data.</text>
</comment>
<reference evidence="1 2" key="1">
    <citation type="submission" date="2015-10" db="EMBL/GenBank/DDBJ databases">
        <title>Metagenome-Assembled Genomes uncover a global brackish microbiome.</title>
        <authorList>
            <person name="Hugerth L.W."/>
            <person name="Larsson J."/>
            <person name="Alneberg J."/>
            <person name="Lindh M.V."/>
            <person name="Legrand C."/>
            <person name="Pinhassi J."/>
            <person name="Andersson A.F."/>
        </authorList>
    </citation>
    <scope>NUCLEOTIDE SEQUENCE [LARGE SCALE GENOMIC DNA]</scope>
    <source>
        <strain evidence="1">BACL6 MAG-120924-bin43</strain>
    </source>
</reference>
<sequence length="202" mass="22071">MGMNELRVDSTLVVVPWTDPIVDEVGFDVFSRYAEMFWLPIMGPSALWIMRRIVMGFADFPGGYEMDTQEIALAVGLSFTQGANCPFTRALRRCQWFGAAQSVQGGLAVRIKLPPVSRRQIQRFPISLKQSLAAWPVESTDHQQLVERAKLVASALITTGDDSDLLESRLTRIGIPVGIAARVASDLTGSMIADSATAQSSP</sequence>
<accession>A0A0R2QF26</accession>
<name>A0A0R2QF26_9ACTN</name>
<protein>
    <submittedName>
        <fullName evidence="1">Uncharacterized protein</fullName>
    </submittedName>
</protein>